<dbReference type="OrthoDB" id="25921at2759"/>
<comment type="similarity">
    <text evidence="2">Belongs to the class-IV pyridoxal-phosphate-dependent aminotransferase family.</text>
</comment>
<evidence type="ECO:0000256" key="4">
    <source>
        <dbReference type="SAM" id="Phobius"/>
    </source>
</evidence>
<dbReference type="GO" id="GO:0046394">
    <property type="term" value="P:carboxylic acid biosynthetic process"/>
    <property type="evidence" value="ECO:0007669"/>
    <property type="project" value="UniProtKB-ARBA"/>
</dbReference>
<evidence type="ECO:0000313" key="6">
    <source>
        <dbReference type="Proteomes" id="UP000541444"/>
    </source>
</evidence>
<evidence type="ECO:0000313" key="5">
    <source>
        <dbReference type="EMBL" id="KAF6145226.1"/>
    </source>
</evidence>
<evidence type="ECO:0000256" key="2">
    <source>
        <dbReference type="ARBA" id="ARBA00009320"/>
    </source>
</evidence>
<dbReference type="InterPro" id="IPR001544">
    <property type="entry name" value="Aminotrans_IV"/>
</dbReference>
<dbReference type="InterPro" id="IPR043131">
    <property type="entry name" value="BCAT-like_N"/>
</dbReference>
<dbReference type="GO" id="GO:0008652">
    <property type="term" value="P:amino acid biosynthetic process"/>
    <property type="evidence" value="ECO:0007669"/>
    <property type="project" value="UniProtKB-ARBA"/>
</dbReference>
<dbReference type="InterPro" id="IPR036038">
    <property type="entry name" value="Aminotransferase-like"/>
</dbReference>
<reference evidence="5 6" key="1">
    <citation type="journal article" date="2020" name="IScience">
        <title>Genome Sequencing of the Endangered Kingdonia uniflora (Circaeasteraceae, Ranunculales) Reveals Potential Mechanisms of Evolutionary Specialization.</title>
        <authorList>
            <person name="Sun Y."/>
            <person name="Deng T."/>
            <person name="Zhang A."/>
            <person name="Moore M.J."/>
            <person name="Landis J.B."/>
            <person name="Lin N."/>
            <person name="Zhang H."/>
            <person name="Zhang X."/>
            <person name="Huang J."/>
            <person name="Zhang X."/>
            <person name="Sun H."/>
            <person name="Wang H."/>
        </authorList>
    </citation>
    <scope>NUCLEOTIDE SEQUENCE [LARGE SCALE GENOMIC DNA]</scope>
    <source>
        <strain evidence="5">TB1705</strain>
        <tissue evidence="5">Leaf</tissue>
    </source>
</reference>
<dbReference type="Pfam" id="PF19798">
    <property type="entry name" value="Sulfotransfer_5"/>
    <property type="match status" value="2"/>
</dbReference>
<dbReference type="FunFam" id="3.20.10.10:FF:000002">
    <property type="entry name" value="D-alanine aminotransferase"/>
    <property type="match status" value="1"/>
</dbReference>
<dbReference type="Pfam" id="PF01063">
    <property type="entry name" value="Aminotran_4"/>
    <property type="match status" value="2"/>
</dbReference>
<dbReference type="FunFam" id="3.30.470.10:FF:000010">
    <property type="entry name" value="Branched-chain-amino-acid aminotransferase-like protein 1"/>
    <property type="match status" value="1"/>
</dbReference>
<accession>A0A7J7LRF1</accession>
<comment type="caution">
    <text evidence="5">The sequence shown here is derived from an EMBL/GenBank/DDBJ whole genome shotgun (WGS) entry which is preliminary data.</text>
</comment>
<comment type="cofactor">
    <cofactor evidence="1">
        <name>pyridoxal 5'-phosphate</name>
        <dbReference type="ChEBI" id="CHEBI:597326"/>
    </cofactor>
</comment>
<gene>
    <name evidence="5" type="ORF">GIB67_041421</name>
</gene>
<keyword evidence="3" id="KW-0663">Pyridoxal phosphate</keyword>
<name>A0A7J7LRF1_9MAGN</name>
<dbReference type="Proteomes" id="UP000541444">
    <property type="component" value="Unassembled WGS sequence"/>
</dbReference>
<evidence type="ECO:0000256" key="3">
    <source>
        <dbReference type="ARBA" id="ARBA00022898"/>
    </source>
</evidence>
<keyword evidence="4" id="KW-0812">Transmembrane</keyword>
<keyword evidence="4" id="KW-0472">Membrane</keyword>
<dbReference type="AlphaFoldDB" id="A0A7J7LRF1"/>
<dbReference type="Gene3D" id="3.40.50.300">
    <property type="entry name" value="P-loop containing nucleotide triphosphate hydrolases"/>
    <property type="match status" value="1"/>
</dbReference>
<evidence type="ECO:0000256" key="1">
    <source>
        <dbReference type="ARBA" id="ARBA00001933"/>
    </source>
</evidence>
<dbReference type="InterPro" id="IPR027417">
    <property type="entry name" value="P-loop_NTPase"/>
</dbReference>
<organism evidence="5 6">
    <name type="scientific">Kingdonia uniflora</name>
    <dbReference type="NCBI Taxonomy" id="39325"/>
    <lineage>
        <taxon>Eukaryota</taxon>
        <taxon>Viridiplantae</taxon>
        <taxon>Streptophyta</taxon>
        <taxon>Embryophyta</taxon>
        <taxon>Tracheophyta</taxon>
        <taxon>Spermatophyta</taxon>
        <taxon>Magnoliopsida</taxon>
        <taxon>Ranunculales</taxon>
        <taxon>Circaeasteraceae</taxon>
        <taxon>Kingdonia</taxon>
    </lineage>
</organism>
<dbReference type="Gene3D" id="3.20.10.10">
    <property type="entry name" value="D-amino Acid Aminotransferase, subunit A, domain 2"/>
    <property type="match status" value="1"/>
</dbReference>
<dbReference type="GO" id="GO:0003824">
    <property type="term" value="F:catalytic activity"/>
    <property type="evidence" value="ECO:0007669"/>
    <property type="project" value="InterPro"/>
</dbReference>
<dbReference type="Gene3D" id="3.30.470.10">
    <property type="match status" value="1"/>
</dbReference>
<dbReference type="SUPFAM" id="SSF56752">
    <property type="entry name" value="D-aminoacid aminotransferase-like PLP-dependent enzymes"/>
    <property type="match status" value="2"/>
</dbReference>
<keyword evidence="4" id="KW-1133">Transmembrane helix</keyword>
<feature type="transmembrane region" description="Helical" evidence="4">
    <location>
        <begin position="188"/>
        <end position="204"/>
    </location>
</feature>
<dbReference type="EMBL" id="JACGCM010002082">
    <property type="protein sequence ID" value="KAF6145226.1"/>
    <property type="molecule type" value="Genomic_DNA"/>
</dbReference>
<proteinExistence type="inferred from homology"/>
<dbReference type="InterPro" id="IPR050571">
    <property type="entry name" value="Class-IV_PLP-Dep_Aminotrnsfr"/>
</dbReference>
<dbReference type="InterPro" id="IPR043132">
    <property type="entry name" value="BCAT-like_C"/>
</dbReference>
<dbReference type="SUPFAM" id="SSF52540">
    <property type="entry name" value="P-loop containing nucleoside triphosphate hydrolases"/>
    <property type="match status" value="1"/>
</dbReference>
<keyword evidence="6" id="KW-1185">Reference proteome</keyword>
<sequence>MEETQQEIEVIHSWSAPRSLSTSLMYSFAQRDDMEVLDEPLYANFLQVTGVERPYREELLSKLRFGQEDVGLWKRVIISRFGVIEFGWSSKEFVEAFGCGVWRGVMKFSENYEEDVRMVWIDCAKGMLSVKTFYKALDIPSHNTLLTFSNKKIWILKLPSKATFFAWTSVKELLTNWKTRNLVGLGKVLWHFLPFAVMWAIWLERNARKFEGKEKLKSSVLVSIKAFIFWWSKDSDGNRVVKEVIFGPGKKKYRFCKHIAKQRVPGLTNELMKRGKHFILIRNPLDILPSFDKVVPPSFLELGLSGLVSIYSELCELGPPPPIIDASDLQQDPEAVLSGLCEDLGIPFQAEMLKWEAGPKAVDGIWAPWWYKSVHKSTCFSSAREYPSPLPSSLYDLVEQSLPFYNMLKHNIRRTSSTTLSPSSPPSLPVPANETILVWVGDEIVPRNSAKVSVFDSVVQGGDAVWEGLRVYNGKIFKLDEHLDRLFDSAKSLAFINVPPRKEIKGAIFRTLISNGMFDNAHIRLTLTRGKKVTSGMSPAFNLYGCTLIVLAEWKPPVYDNSGGITLVTATTRRNSPNTQLCAPTLVTSGQQLQGRPFPPFTQTESYPQRPIQLPTQPPQFGAQVGGSSLPPTLHDMFRGTVHLQSVPPPYLTDSQPLPSTGIGHDFTNRPYVDIKDDGFNGHSTGARAERAHDLHLKVLEFDDKSDADDWLDKVEKIFTYKHYGDSKQVAIVETRLSGYALTWWNNVQHSRRSQGYPMITEWSKMRRDMKERIAGSQQIQEWPDEEASGDDSFAACLSFIRDRTVSKNLDSKIHHNNLLNNILAKVEGNLAKADDAIMLDKDGYVSETNATNIFLVKKGRVVTPHADYCLPGVTRSTVMELLESENLYLQERRISLSEFHTADEVVMIDGRVIGNGQVGPVTRRLQNAYKDLTAGLGEAIPTYFKS</sequence>
<dbReference type="PANTHER" id="PTHR42743">
    <property type="entry name" value="AMINO-ACID AMINOTRANSFERASE"/>
    <property type="match status" value="1"/>
</dbReference>
<protein>
    <submittedName>
        <fullName evidence="5">Uncharacterized protein</fullName>
    </submittedName>
</protein>
<dbReference type="PANTHER" id="PTHR42743:SF11">
    <property type="entry name" value="AMINODEOXYCHORISMATE LYASE"/>
    <property type="match status" value="1"/>
</dbReference>